<evidence type="ECO:0008006" key="3">
    <source>
        <dbReference type="Google" id="ProtNLM"/>
    </source>
</evidence>
<dbReference type="PANTHER" id="PTHR42034:SF1">
    <property type="entry name" value="CONDENSATION DOMAIN-CONTAINING PROTEIN"/>
    <property type="match status" value="1"/>
</dbReference>
<name>A0ABR4CZY0_9HELO</name>
<dbReference type="EMBL" id="JAZHXI010000001">
    <property type="protein sequence ID" value="KAL2075066.1"/>
    <property type="molecule type" value="Genomic_DNA"/>
</dbReference>
<sequence length="472" mass="52951">MGELCSADTISGWTQVSSTTFERPIDNLEGFLQFVGGAGQTSSDKQHWHTTTSVKIKTNRENFVDEVKTAWKAMRYNHPCYSAVIINNRWIYNVAGPQELDCWLEETFHVHHENESARQLFPMNETSTNRAFLHVLPQSQELILHAPHTHVDAIGMVTFFDNMLQYLVDPKPFEFGLEGANLLQPLSDLASIPRSNPSAKNGWGSHIQNFIAQFPTIRVNNENKGGMATRSTMQWLQFSKKETEDIVSRSRELGITVTAAAQAAVSLAARVHGQVTNTTHATLAIYDARSYIDNKIHPHRDLVGAYAIALPAVFPIIPDSFLETAQAAREVFLSLKQDDKLRQWHALYTEEFPKVLSAPMPPDFPIAADLLLSSAGILDKYVHNTYQSPQGNQPPIELQDLWIALEILSPDIGLEMWTFQGKLCMELIYNEAYHGAESVHLLLELIWDQLVQGLGINLAFRASSPGDETSTW</sequence>
<dbReference type="Gene3D" id="3.30.559.30">
    <property type="entry name" value="Nonribosomal peptide synthetase, condensation domain"/>
    <property type="match status" value="1"/>
</dbReference>
<keyword evidence="2" id="KW-1185">Reference proteome</keyword>
<dbReference type="InterPro" id="IPR023213">
    <property type="entry name" value="CAT-like_dom_sf"/>
</dbReference>
<reference evidence="1 2" key="1">
    <citation type="journal article" date="2024" name="Commun. Biol.">
        <title>Comparative genomic analysis of thermophilic fungi reveals convergent evolutionary adaptations and gene losses.</title>
        <authorList>
            <person name="Steindorff A.S."/>
            <person name="Aguilar-Pontes M.V."/>
            <person name="Robinson A.J."/>
            <person name="Andreopoulos B."/>
            <person name="LaButti K."/>
            <person name="Kuo A."/>
            <person name="Mondo S."/>
            <person name="Riley R."/>
            <person name="Otillar R."/>
            <person name="Haridas S."/>
            <person name="Lipzen A."/>
            <person name="Grimwood J."/>
            <person name="Schmutz J."/>
            <person name="Clum A."/>
            <person name="Reid I.D."/>
            <person name="Moisan M.C."/>
            <person name="Butler G."/>
            <person name="Nguyen T.T.M."/>
            <person name="Dewar K."/>
            <person name="Conant G."/>
            <person name="Drula E."/>
            <person name="Henrissat B."/>
            <person name="Hansel C."/>
            <person name="Singer S."/>
            <person name="Hutchinson M.I."/>
            <person name="de Vries R.P."/>
            <person name="Natvig D.O."/>
            <person name="Powell A.J."/>
            <person name="Tsang A."/>
            <person name="Grigoriev I.V."/>
        </authorList>
    </citation>
    <scope>NUCLEOTIDE SEQUENCE [LARGE SCALE GENOMIC DNA]</scope>
    <source>
        <strain evidence="1 2">CBS 494.80</strain>
    </source>
</reference>
<dbReference type="SUPFAM" id="SSF52777">
    <property type="entry name" value="CoA-dependent acyltransferases"/>
    <property type="match status" value="1"/>
</dbReference>
<gene>
    <name evidence="1" type="ORF">VTL71DRAFT_8</name>
</gene>
<evidence type="ECO:0000313" key="1">
    <source>
        <dbReference type="EMBL" id="KAL2075066.1"/>
    </source>
</evidence>
<accession>A0ABR4CZY0</accession>
<dbReference type="PANTHER" id="PTHR42034">
    <property type="entry name" value="CHROMOSOME 7, WHOLE GENOME SHOTGUN SEQUENCE-RELATED"/>
    <property type="match status" value="1"/>
</dbReference>
<comment type="caution">
    <text evidence="1">The sequence shown here is derived from an EMBL/GenBank/DDBJ whole genome shotgun (WGS) entry which is preliminary data.</text>
</comment>
<dbReference type="Gene3D" id="3.30.559.10">
    <property type="entry name" value="Chloramphenicol acetyltransferase-like domain"/>
    <property type="match status" value="1"/>
</dbReference>
<evidence type="ECO:0000313" key="2">
    <source>
        <dbReference type="Proteomes" id="UP001595075"/>
    </source>
</evidence>
<protein>
    <recommendedName>
        <fullName evidence="3">Condensation domain-containing protein</fullName>
    </recommendedName>
</protein>
<proteinExistence type="predicted"/>
<dbReference type="Proteomes" id="UP001595075">
    <property type="component" value="Unassembled WGS sequence"/>
</dbReference>
<organism evidence="1 2">
    <name type="scientific">Oculimacula yallundae</name>
    <dbReference type="NCBI Taxonomy" id="86028"/>
    <lineage>
        <taxon>Eukaryota</taxon>
        <taxon>Fungi</taxon>
        <taxon>Dikarya</taxon>
        <taxon>Ascomycota</taxon>
        <taxon>Pezizomycotina</taxon>
        <taxon>Leotiomycetes</taxon>
        <taxon>Helotiales</taxon>
        <taxon>Ploettnerulaceae</taxon>
        <taxon>Oculimacula</taxon>
    </lineage>
</organism>